<accession>A0AA35Z5P4</accession>
<proteinExistence type="predicted"/>
<dbReference type="AlphaFoldDB" id="A0AA35Z5P4"/>
<evidence type="ECO:0000313" key="1">
    <source>
        <dbReference type="EMBL" id="CAI9285847.1"/>
    </source>
</evidence>
<evidence type="ECO:0000313" key="2">
    <source>
        <dbReference type="Proteomes" id="UP001177003"/>
    </source>
</evidence>
<reference evidence="1" key="1">
    <citation type="submission" date="2023-04" db="EMBL/GenBank/DDBJ databases">
        <authorList>
            <person name="Vijverberg K."/>
            <person name="Xiong W."/>
            <person name="Schranz E."/>
        </authorList>
    </citation>
    <scope>NUCLEOTIDE SEQUENCE</scope>
</reference>
<name>A0AA35Z5P4_LACSI</name>
<protein>
    <submittedName>
        <fullName evidence="1">Uncharacterized protein</fullName>
    </submittedName>
</protein>
<organism evidence="1 2">
    <name type="scientific">Lactuca saligna</name>
    <name type="common">Willowleaf lettuce</name>
    <dbReference type="NCBI Taxonomy" id="75948"/>
    <lineage>
        <taxon>Eukaryota</taxon>
        <taxon>Viridiplantae</taxon>
        <taxon>Streptophyta</taxon>
        <taxon>Embryophyta</taxon>
        <taxon>Tracheophyta</taxon>
        <taxon>Spermatophyta</taxon>
        <taxon>Magnoliopsida</taxon>
        <taxon>eudicotyledons</taxon>
        <taxon>Gunneridae</taxon>
        <taxon>Pentapetalae</taxon>
        <taxon>asterids</taxon>
        <taxon>campanulids</taxon>
        <taxon>Asterales</taxon>
        <taxon>Asteraceae</taxon>
        <taxon>Cichorioideae</taxon>
        <taxon>Cichorieae</taxon>
        <taxon>Lactucinae</taxon>
        <taxon>Lactuca</taxon>
    </lineage>
</organism>
<gene>
    <name evidence="1" type="ORF">LSALG_LOCUS25301</name>
</gene>
<keyword evidence="2" id="KW-1185">Reference proteome</keyword>
<sequence>MLRPNDFTFLEASLVPKSINWCILCYGHKELYFQALEGTLSDKIQDLLAISVPCKRNKSTKASSRSDYSEETVKAFLETLNKEHTANLDKTNKVVDESANFCKETTQKVDKQISDARSFMSTFQNSFETNTAKANAMITSLGSTLRTEKDHIENVCTGIKTNNTEFHSSISSKIDKLHEDLAIKNKIMHKLPIKTKKNEGPIYLASTC</sequence>
<dbReference type="EMBL" id="OX465081">
    <property type="protein sequence ID" value="CAI9285847.1"/>
    <property type="molecule type" value="Genomic_DNA"/>
</dbReference>
<dbReference type="Proteomes" id="UP001177003">
    <property type="component" value="Chromosome 5"/>
</dbReference>